<reference evidence="8 9" key="1">
    <citation type="journal article" date="2011" name="J. Bacteriol.">
        <title>Complete genome sequence of the thermoacidophilic crenarchaeon Thermoproteus uzoniensis 768-20.</title>
        <authorList>
            <person name="Mardanov A.V."/>
            <person name="Gumerov V.M."/>
            <person name="Beletsky A.V."/>
            <person name="Prokofeva M.I."/>
            <person name="Bonch-Osmolovskaya E.A."/>
            <person name="Ravin N.V."/>
            <person name="Skryabin K.G."/>
        </authorList>
    </citation>
    <scope>NUCLEOTIDE SEQUENCE [LARGE SCALE GENOMIC DNA]</scope>
    <source>
        <strain evidence="8 9">768-20</strain>
    </source>
</reference>
<name>F2L626_THEU7</name>
<keyword evidence="4 7" id="KW-0812">Transmembrane</keyword>
<dbReference type="EMBL" id="CP002590">
    <property type="protein sequence ID" value="AEA12471.1"/>
    <property type="molecule type" value="Genomic_DNA"/>
</dbReference>
<gene>
    <name evidence="8" type="ordered locus">TUZN_0989</name>
</gene>
<dbReference type="RefSeq" id="WP_013679807.1">
    <property type="nucleotide sequence ID" value="NC_015315.1"/>
</dbReference>
<evidence type="ECO:0000256" key="3">
    <source>
        <dbReference type="ARBA" id="ARBA00022448"/>
    </source>
</evidence>
<reference key="2">
    <citation type="submission" date="2011-03" db="EMBL/GenBank/DDBJ databases">
        <title>Complete genome sequence of the thermoacidophilic crenarchaeon Thermoproteus uzoniensis 768-20.</title>
        <authorList>
            <person name="Mardanov A.V."/>
            <person name="Gumerov V.M."/>
            <person name="Beletsky A.V."/>
            <person name="Prokofeva M.I."/>
            <person name="Bonch-Osmolovskaya E.A."/>
            <person name="Ravin N.V."/>
            <person name="Skryabin K.G."/>
        </authorList>
    </citation>
    <scope>NUCLEOTIDE SEQUENCE</scope>
    <source>
        <strain>768-20</strain>
    </source>
</reference>
<dbReference type="GeneID" id="10360520"/>
<evidence type="ECO:0000256" key="5">
    <source>
        <dbReference type="ARBA" id="ARBA00022989"/>
    </source>
</evidence>
<dbReference type="GO" id="GO:0016020">
    <property type="term" value="C:membrane"/>
    <property type="evidence" value="ECO:0007669"/>
    <property type="project" value="UniProtKB-SubCell"/>
</dbReference>
<dbReference type="STRING" id="999630.TUZN_0989"/>
<evidence type="ECO:0000313" key="8">
    <source>
        <dbReference type="EMBL" id="AEA12471.1"/>
    </source>
</evidence>
<keyword evidence="9" id="KW-1185">Reference proteome</keyword>
<evidence type="ECO:0000256" key="4">
    <source>
        <dbReference type="ARBA" id="ARBA00022692"/>
    </source>
</evidence>
<proteinExistence type="inferred from homology"/>
<feature type="transmembrane region" description="Helical" evidence="7">
    <location>
        <begin position="85"/>
        <end position="101"/>
    </location>
</feature>
<accession>F2L626</accession>
<evidence type="ECO:0000313" key="9">
    <source>
        <dbReference type="Proteomes" id="UP000008138"/>
    </source>
</evidence>
<dbReference type="AlphaFoldDB" id="F2L626"/>
<keyword evidence="3" id="KW-0813">Transport</keyword>
<evidence type="ECO:0000256" key="7">
    <source>
        <dbReference type="SAM" id="Phobius"/>
    </source>
</evidence>
<comment type="subcellular location">
    <subcellularLocation>
        <location evidence="1">Membrane</location>
    </subcellularLocation>
</comment>
<dbReference type="HOGENOM" id="CLU_147805_1_0_2"/>
<dbReference type="InterPro" id="IPR038430">
    <property type="entry name" value="NDAH_ubi_oxred_su3_sf"/>
</dbReference>
<sequence>MAWLIFLLALAASLAALLIAPRLLAPRRASGAKEVRFEAGNPPYGKTRRRMAMQYIVYVYLAVAVESVVGMSIAFYLIDPGSLPEILAAVAAATAVAYITARGHGD</sequence>
<dbReference type="KEGG" id="tuz:TUZN_0989"/>
<dbReference type="Gene3D" id="1.20.58.1610">
    <property type="entry name" value="NADH:ubiquinone/plastoquinone oxidoreductase, chain 3"/>
    <property type="match status" value="1"/>
</dbReference>
<dbReference type="eggNOG" id="arCOG01557">
    <property type="taxonomic scope" value="Archaea"/>
</dbReference>
<keyword evidence="6 7" id="KW-0472">Membrane</keyword>
<dbReference type="Proteomes" id="UP000008138">
    <property type="component" value="Chromosome"/>
</dbReference>
<protein>
    <submittedName>
        <fullName evidence="8">NADH-quinone oxidoreductase subunit A</fullName>
    </submittedName>
</protein>
<dbReference type="OrthoDB" id="51573at2157"/>
<comment type="similarity">
    <text evidence="2">Belongs to the complex I subunit 3 family.</text>
</comment>
<keyword evidence="5 7" id="KW-1133">Transmembrane helix</keyword>
<evidence type="ECO:0000256" key="2">
    <source>
        <dbReference type="ARBA" id="ARBA00008472"/>
    </source>
</evidence>
<evidence type="ECO:0000256" key="1">
    <source>
        <dbReference type="ARBA" id="ARBA00004370"/>
    </source>
</evidence>
<organism evidence="8 9">
    <name type="scientific">Thermoproteus uzoniensis (strain 768-20)</name>
    <dbReference type="NCBI Taxonomy" id="999630"/>
    <lineage>
        <taxon>Archaea</taxon>
        <taxon>Thermoproteota</taxon>
        <taxon>Thermoprotei</taxon>
        <taxon>Thermoproteales</taxon>
        <taxon>Thermoproteaceae</taxon>
        <taxon>Thermoproteus</taxon>
    </lineage>
</organism>
<evidence type="ECO:0000256" key="6">
    <source>
        <dbReference type="ARBA" id="ARBA00023136"/>
    </source>
</evidence>
<dbReference type="GO" id="GO:0008137">
    <property type="term" value="F:NADH dehydrogenase (ubiquinone) activity"/>
    <property type="evidence" value="ECO:0007669"/>
    <property type="project" value="InterPro"/>
</dbReference>
<feature type="transmembrane region" description="Helical" evidence="7">
    <location>
        <begin position="55"/>
        <end position="78"/>
    </location>
</feature>
<dbReference type="InterPro" id="IPR000440">
    <property type="entry name" value="NADH_UbQ/plastoQ_OxRdtase_su3"/>
</dbReference>
<dbReference type="Pfam" id="PF00507">
    <property type="entry name" value="Oxidored_q4"/>
    <property type="match status" value="1"/>
</dbReference>